<evidence type="ECO:0000313" key="4">
    <source>
        <dbReference type="Proteomes" id="UP000442707"/>
    </source>
</evidence>
<reference evidence="3 4" key="1">
    <citation type="submission" date="2019-09" db="EMBL/GenBank/DDBJ databases">
        <title>Screening of Novel Bioactive Compounds from Soil-Associated.</title>
        <authorList>
            <person name="Zhao S."/>
        </authorList>
    </citation>
    <scope>NUCLEOTIDE SEQUENCE [LARGE SCALE GENOMIC DNA]</scope>
    <source>
        <strain evidence="3 4">HIT-DPA4</strain>
    </source>
</reference>
<protein>
    <submittedName>
        <fullName evidence="3">GAP family protein</fullName>
    </submittedName>
</protein>
<keyword evidence="2" id="KW-0812">Transmembrane</keyword>
<feature type="compositionally biased region" description="Low complexity" evidence="1">
    <location>
        <begin position="102"/>
        <end position="112"/>
    </location>
</feature>
<dbReference type="Pfam" id="PF11139">
    <property type="entry name" value="SfLAP"/>
    <property type="match status" value="1"/>
</dbReference>
<comment type="caution">
    <text evidence="3">The sequence shown here is derived from an EMBL/GenBank/DDBJ whole genome shotgun (WGS) entry which is preliminary data.</text>
</comment>
<feature type="transmembrane region" description="Helical" evidence="2">
    <location>
        <begin position="141"/>
        <end position="163"/>
    </location>
</feature>
<dbReference type="AlphaFoldDB" id="A0A6H9USR4"/>
<accession>A0A6H9USR4</accession>
<proteinExistence type="predicted"/>
<evidence type="ECO:0000256" key="1">
    <source>
        <dbReference type="SAM" id="MobiDB-lite"/>
    </source>
</evidence>
<keyword evidence="4" id="KW-1185">Reference proteome</keyword>
<feature type="transmembrane region" description="Helical" evidence="2">
    <location>
        <begin position="70"/>
        <end position="88"/>
    </location>
</feature>
<gene>
    <name evidence="3" type="ORF">F7R91_33805</name>
</gene>
<dbReference type="InterPro" id="IPR021315">
    <property type="entry name" value="Gap/Sap"/>
</dbReference>
<feature type="transmembrane region" description="Helical" evidence="2">
    <location>
        <begin position="39"/>
        <end position="58"/>
    </location>
</feature>
<evidence type="ECO:0000256" key="2">
    <source>
        <dbReference type="SAM" id="Phobius"/>
    </source>
</evidence>
<feature type="compositionally biased region" description="Low complexity" evidence="1">
    <location>
        <begin position="125"/>
        <end position="134"/>
    </location>
</feature>
<evidence type="ECO:0000313" key="3">
    <source>
        <dbReference type="EMBL" id="KAB1141055.1"/>
    </source>
</evidence>
<keyword evidence="2" id="KW-1133">Transmembrane helix</keyword>
<feature type="transmembrane region" description="Helical" evidence="2">
    <location>
        <begin position="175"/>
        <end position="200"/>
    </location>
</feature>
<dbReference type="Proteomes" id="UP000442707">
    <property type="component" value="Unassembled WGS sequence"/>
</dbReference>
<dbReference type="EMBL" id="VZRB01000035">
    <property type="protein sequence ID" value="KAB1141055.1"/>
    <property type="molecule type" value="Genomic_DNA"/>
</dbReference>
<organism evidence="3 4">
    <name type="scientific">Streptomyces luteolifulvus</name>
    <dbReference type="NCBI Taxonomy" id="2615112"/>
    <lineage>
        <taxon>Bacteria</taxon>
        <taxon>Bacillati</taxon>
        <taxon>Actinomycetota</taxon>
        <taxon>Actinomycetes</taxon>
        <taxon>Kitasatosporales</taxon>
        <taxon>Streptomycetaceae</taxon>
        <taxon>Streptomyces</taxon>
    </lineage>
</organism>
<keyword evidence="2" id="KW-0472">Membrane</keyword>
<name>A0A6H9USR4_9ACTN</name>
<feature type="transmembrane region" description="Helical" evidence="2">
    <location>
        <begin position="6"/>
        <end position="27"/>
    </location>
</feature>
<feature type="region of interest" description="Disordered" evidence="1">
    <location>
        <begin position="94"/>
        <end position="138"/>
    </location>
</feature>
<feature type="transmembrane region" description="Helical" evidence="2">
    <location>
        <begin position="221"/>
        <end position="239"/>
    </location>
</feature>
<sequence>MVLDLLLIALAITLDPLPVMAFVLVVASARGVWKGLTFILGWLACFVAVIALVLALTGGQPPAPKSPPSTAALAIKLTIGVALVLYGAHRHRRRQLVRDRTPSAATTATSEAGHPDTSEPDVSSRRGSSSSIGSRLDRGSVGASAGLAVLLQPWGLVAAGAVTVVEANTSHFSTWLALFSFCLLATATLLAAELYVVFAPESAQPRLLRMRAWMEGHQQQAIVAGCLLIGLYLTGKSIYQLTS</sequence>